<evidence type="ECO:0000256" key="2">
    <source>
        <dbReference type="ARBA" id="ARBA00022840"/>
    </source>
</evidence>
<dbReference type="InterPro" id="IPR050795">
    <property type="entry name" value="Asn_Synthetase"/>
</dbReference>
<comment type="caution">
    <text evidence="5">The sequence shown here is derived from an EMBL/GenBank/DDBJ whole genome shotgun (WGS) entry which is preliminary data.</text>
</comment>
<protein>
    <submittedName>
        <fullName evidence="5">Asparagine synthase, glutamine-hydrolyzing</fullName>
    </submittedName>
</protein>
<dbReference type="GO" id="GO:0005524">
    <property type="term" value="F:ATP binding"/>
    <property type="evidence" value="ECO:0007669"/>
    <property type="project" value="UniProtKB-KW"/>
</dbReference>
<dbReference type="AlphaFoldDB" id="A0A2P5EIS1"/>
<evidence type="ECO:0000259" key="4">
    <source>
        <dbReference type="Pfam" id="PF00733"/>
    </source>
</evidence>
<dbReference type="GO" id="GO:0005829">
    <property type="term" value="C:cytosol"/>
    <property type="evidence" value="ECO:0007669"/>
    <property type="project" value="TreeGrafter"/>
</dbReference>
<evidence type="ECO:0000256" key="1">
    <source>
        <dbReference type="ARBA" id="ARBA00022741"/>
    </source>
</evidence>
<evidence type="ECO:0000256" key="3">
    <source>
        <dbReference type="SAM" id="MobiDB-lite"/>
    </source>
</evidence>
<feature type="compositionally biased region" description="Polar residues" evidence="3">
    <location>
        <begin position="185"/>
        <end position="201"/>
    </location>
</feature>
<feature type="domain" description="Asparagine synthetase" evidence="4">
    <location>
        <begin position="2"/>
        <end position="142"/>
    </location>
</feature>
<dbReference type="InterPro" id="IPR014729">
    <property type="entry name" value="Rossmann-like_a/b/a_fold"/>
</dbReference>
<dbReference type="GO" id="GO:0006529">
    <property type="term" value="P:asparagine biosynthetic process"/>
    <property type="evidence" value="ECO:0007669"/>
    <property type="project" value="InterPro"/>
</dbReference>
<keyword evidence="6" id="KW-1185">Reference proteome</keyword>
<feature type="region of interest" description="Disordered" evidence="3">
    <location>
        <begin position="171"/>
        <end position="201"/>
    </location>
</feature>
<dbReference type="SUPFAM" id="SSF52402">
    <property type="entry name" value="Adenine nucleotide alpha hydrolases-like"/>
    <property type="match status" value="1"/>
</dbReference>
<accession>A0A2P5EIS1</accession>
<evidence type="ECO:0000313" key="6">
    <source>
        <dbReference type="Proteomes" id="UP000237000"/>
    </source>
</evidence>
<sequence>MQIKKLNLYDCLRANKATAAWGLELRVPFLDKAFINTAMAIDPEHKMVKPDEGRIEKWVLRKAFDDEENPYLPKHILYRQKEQMSDGVGYNWNDTLKAHGAKQVTDQMMENAAKVFPDNTPTTKEGYYYRTIFERSFPKSAARLSVPWEPTVACCTPKALEWNPEWKNNLDPSGRAASGVHHSTYDNGSGNNNNGVAQPEITNNVPQVKVTNGTGNGTGVEIKA</sequence>
<dbReference type="OrthoDB" id="1492457at2759"/>
<dbReference type="CDD" id="cd01991">
    <property type="entry name" value="Asn_synthase_B_C"/>
    <property type="match status" value="1"/>
</dbReference>
<dbReference type="Gene3D" id="3.40.50.620">
    <property type="entry name" value="HUPs"/>
    <property type="match status" value="1"/>
</dbReference>
<keyword evidence="1" id="KW-0547">Nucleotide-binding</keyword>
<proteinExistence type="predicted"/>
<dbReference type="Pfam" id="PF00733">
    <property type="entry name" value="Asn_synthase"/>
    <property type="match status" value="1"/>
</dbReference>
<dbReference type="PANTHER" id="PTHR11772">
    <property type="entry name" value="ASPARAGINE SYNTHETASE"/>
    <property type="match status" value="1"/>
</dbReference>
<dbReference type="PANTHER" id="PTHR11772:SF16">
    <property type="entry name" value="ASPARAGINE SYNTHETASE [GLUTAMINE-HYDROLYZING] 1"/>
    <property type="match status" value="1"/>
</dbReference>
<evidence type="ECO:0000313" key="5">
    <source>
        <dbReference type="EMBL" id="PON85450.1"/>
    </source>
</evidence>
<organism evidence="5 6">
    <name type="scientific">Trema orientale</name>
    <name type="common">Charcoal tree</name>
    <name type="synonym">Celtis orientalis</name>
    <dbReference type="NCBI Taxonomy" id="63057"/>
    <lineage>
        <taxon>Eukaryota</taxon>
        <taxon>Viridiplantae</taxon>
        <taxon>Streptophyta</taxon>
        <taxon>Embryophyta</taxon>
        <taxon>Tracheophyta</taxon>
        <taxon>Spermatophyta</taxon>
        <taxon>Magnoliopsida</taxon>
        <taxon>eudicotyledons</taxon>
        <taxon>Gunneridae</taxon>
        <taxon>Pentapetalae</taxon>
        <taxon>rosids</taxon>
        <taxon>fabids</taxon>
        <taxon>Rosales</taxon>
        <taxon>Cannabaceae</taxon>
        <taxon>Trema</taxon>
    </lineage>
</organism>
<reference evidence="6" key="1">
    <citation type="submission" date="2016-06" db="EMBL/GenBank/DDBJ databases">
        <title>Parallel loss of symbiosis genes in relatives of nitrogen-fixing non-legume Parasponia.</title>
        <authorList>
            <person name="Van Velzen R."/>
            <person name="Holmer R."/>
            <person name="Bu F."/>
            <person name="Rutten L."/>
            <person name="Van Zeijl A."/>
            <person name="Liu W."/>
            <person name="Santuari L."/>
            <person name="Cao Q."/>
            <person name="Sharma T."/>
            <person name="Shen D."/>
            <person name="Roswanjaya Y."/>
            <person name="Wardhani T."/>
            <person name="Kalhor M.S."/>
            <person name="Jansen J."/>
            <person name="Van den Hoogen J."/>
            <person name="Gungor B."/>
            <person name="Hartog M."/>
            <person name="Hontelez J."/>
            <person name="Verver J."/>
            <person name="Yang W.-C."/>
            <person name="Schijlen E."/>
            <person name="Repin R."/>
            <person name="Schilthuizen M."/>
            <person name="Schranz E."/>
            <person name="Heidstra R."/>
            <person name="Miyata K."/>
            <person name="Fedorova E."/>
            <person name="Kohlen W."/>
            <person name="Bisseling T."/>
            <person name="Smit S."/>
            <person name="Geurts R."/>
        </authorList>
    </citation>
    <scope>NUCLEOTIDE SEQUENCE [LARGE SCALE GENOMIC DNA]</scope>
    <source>
        <strain evidence="6">cv. RG33-2</strain>
    </source>
</reference>
<dbReference type="EMBL" id="JXTC01000147">
    <property type="protein sequence ID" value="PON85450.1"/>
    <property type="molecule type" value="Genomic_DNA"/>
</dbReference>
<dbReference type="InParanoid" id="A0A2P5EIS1"/>
<keyword evidence="2" id="KW-0067">ATP-binding</keyword>
<dbReference type="GO" id="GO:0004066">
    <property type="term" value="F:asparagine synthase (glutamine-hydrolyzing) activity"/>
    <property type="evidence" value="ECO:0007669"/>
    <property type="project" value="InterPro"/>
</dbReference>
<dbReference type="InterPro" id="IPR001962">
    <property type="entry name" value="Asn_synthase"/>
</dbReference>
<name>A0A2P5EIS1_TREOI</name>
<gene>
    <name evidence="5" type="ORF">TorRG33x02_187300</name>
</gene>
<dbReference type="Proteomes" id="UP000237000">
    <property type="component" value="Unassembled WGS sequence"/>
</dbReference>
<dbReference type="STRING" id="63057.A0A2P5EIS1"/>